<dbReference type="RefSeq" id="WP_263741749.1">
    <property type="nucleotide sequence ID" value="NZ_JAOWKZ010000005.1"/>
</dbReference>
<comment type="caution">
    <text evidence="2">The sequence shown here is derived from an EMBL/GenBank/DDBJ whole genome shotgun (WGS) entry which is preliminary data.</text>
</comment>
<dbReference type="Proteomes" id="UP001652564">
    <property type="component" value="Unassembled WGS sequence"/>
</dbReference>
<feature type="chain" id="PRO_5047136537" evidence="1">
    <location>
        <begin position="21"/>
        <end position="193"/>
    </location>
</feature>
<sequence length="193" mass="20923">MRFMGFAVSALLCTPIAAFGDDYDLDALRAATEKYQDVNVALAEGFIPDPSGHCISAAHEGLPAEWGAMGIHYLRPDLLQIAQGGDRVDGGSTHTDFTAPAILLYEPQADGSMELVGIENLVFEKAWTDAGNAEPPMFNGRKWDHMSDDPATAGDEAHGFMPHFDQHVWIFRDNPNGVDVPFNPAVTCDHHSG</sequence>
<reference evidence="2 3" key="1">
    <citation type="submission" date="2022-10" db="EMBL/GenBank/DDBJ databases">
        <title>Defluviimonas sp. nov., isolated from ocean surface sediments.</title>
        <authorList>
            <person name="He W."/>
            <person name="Wang L."/>
            <person name="Zhang D.-F."/>
        </authorList>
    </citation>
    <scope>NUCLEOTIDE SEQUENCE [LARGE SCALE GENOMIC DNA]</scope>
    <source>
        <strain evidence="2 3">WL0050</strain>
    </source>
</reference>
<proteinExistence type="predicted"/>
<feature type="signal peptide" evidence="1">
    <location>
        <begin position="1"/>
        <end position="20"/>
    </location>
</feature>
<gene>
    <name evidence="2" type="ORF">OEZ71_19425</name>
</gene>
<evidence type="ECO:0000313" key="3">
    <source>
        <dbReference type="Proteomes" id="UP001652564"/>
    </source>
</evidence>
<name>A0ABT2ZTK0_9RHOB</name>
<accession>A0ABT2ZTK0</accession>
<protein>
    <submittedName>
        <fullName evidence="2">Uncharacterized protein</fullName>
    </submittedName>
</protein>
<evidence type="ECO:0000256" key="1">
    <source>
        <dbReference type="SAM" id="SignalP"/>
    </source>
</evidence>
<dbReference type="EMBL" id="JAOWKZ010000005">
    <property type="protein sequence ID" value="MCV2874476.1"/>
    <property type="molecule type" value="Genomic_DNA"/>
</dbReference>
<organism evidence="2 3">
    <name type="scientific">Albidovulum litorale</name>
    <dbReference type="NCBI Taxonomy" id="2984134"/>
    <lineage>
        <taxon>Bacteria</taxon>
        <taxon>Pseudomonadati</taxon>
        <taxon>Pseudomonadota</taxon>
        <taxon>Alphaproteobacteria</taxon>
        <taxon>Rhodobacterales</taxon>
        <taxon>Paracoccaceae</taxon>
        <taxon>Albidovulum</taxon>
    </lineage>
</organism>
<evidence type="ECO:0000313" key="2">
    <source>
        <dbReference type="EMBL" id="MCV2874476.1"/>
    </source>
</evidence>
<keyword evidence="3" id="KW-1185">Reference proteome</keyword>
<keyword evidence="1" id="KW-0732">Signal</keyword>